<evidence type="ECO:0000313" key="1">
    <source>
        <dbReference type="EMBL" id="RZC63203.1"/>
    </source>
</evidence>
<gene>
    <name evidence="1" type="ORF">C5167_024965</name>
</gene>
<protein>
    <submittedName>
        <fullName evidence="1">Uncharacterized protein</fullName>
    </submittedName>
</protein>
<reference evidence="1 2" key="1">
    <citation type="journal article" date="2018" name="Science">
        <title>The opium poppy genome and morphinan production.</title>
        <authorList>
            <person name="Guo L."/>
            <person name="Winzer T."/>
            <person name="Yang X."/>
            <person name="Li Y."/>
            <person name="Ning Z."/>
            <person name="He Z."/>
            <person name="Teodor R."/>
            <person name="Lu Y."/>
            <person name="Bowser T.A."/>
            <person name="Graham I.A."/>
            <person name="Ye K."/>
        </authorList>
    </citation>
    <scope>NUCLEOTIDE SEQUENCE [LARGE SCALE GENOMIC DNA]</scope>
    <source>
        <strain evidence="2">cv. HN1</strain>
        <tissue evidence="1">Leaves</tissue>
    </source>
</reference>
<dbReference type="EMBL" id="CM010719">
    <property type="protein sequence ID" value="RZC63203.1"/>
    <property type="molecule type" value="Genomic_DNA"/>
</dbReference>
<evidence type="ECO:0000313" key="2">
    <source>
        <dbReference type="Proteomes" id="UP000316621"/>
    </source>
</evidence>
<dbReference type="Gramene" id="RZC63203">
    <property type="protein sequence ID" value="RZC63203"/>
    <property type="gene ID" value="C5167_024965"/>
</dbReference>
<name>A0A4Y7JQ15_PAPSO</name>
<dbReference type="Proteomes" id="UP000316621">
    <property type="component" value="Chromosome 5"/>
</dbReference>
<accession>A0A4Y7JQ15</accession>
<proteinExistence type="predicted"/>
<sequence length="141" mass="16131">MEFPCAKEETRREDKIHKNLTPQNNYITVYSAGDMFVAPAAESNRQKRFVEKLIIHLTSKSVSANSKAEVVKRYRRSVEEIKEVAQWKQTCPNLTKVLDAALAVQSVFVVLVSLSTEKVSLTFFVFIRNNHMAQDKINELV</sequence>
<dbReference type="AlphaFoldDB" id="A0A4Y7JQ15"/>
<keyword evidence="2" id="KW-1185">Reference proteome</keyword>
<organism evidence="1 2">
    <name type="scientific">Papaver somniferum</name>
    <name type="common">Opium poppy</name>
    <dbReference type="NCBI Taxonomy" id="3469"/>
    <lineage>
        <taxon>Eukaryota</taxon>
        <taxon>Viridiplantae</taxon>
        <taxon>Streptophyta</taxon>
        <taxon>Embryophyta</taxon>
        <taxon>Tracheophyta</taxon>
        <taxon>Spermatophyta</taxon>
        <taxon>Magnoliopsida</taxon>
        <taxon>Ranunculales</taxon>
        <taxon>Papaveraceae</taxon>
        <taxon>Papaveroideae</taxon>
        <taxon>Papaver</taxon>
    </lineage>
</organism>